<comment type="similarity">
    <text evidence="1 5">Belongs to the CoaE family.</text>
</comment>
<sequence length="203" mass="23074">MYCIGLSGGIASGKSTVARYFSELGVQVISADEIARQITAPNQAAYHKIVQHFGKHILDASGALNRRQLRQIIFNQESQRQWLENLLHPLVRQQIEKDVASCRSAYCIIEIPLLINREAYPYLDRILLVETDRRVQIARITQRDLCTQEEALAILAAQSTPAQYRSLADDLLVNHGSLEELKQQITKLHKDYVQYAMKKSSLI</sequence>
<evidence type="ECO:0000256" key="1">
    <source>
        <dbReference type="ARBA" id="ARBA00009018"/>
    </source>
</evidence>
<dbReference type="GO" id="GO:0015937">
    <property type="term" value="P:coenzyme A biosynthetic process"/>
    <property type="evidence" value="ECO:0007669"/>
    <property type="project" value="UniProtKB-UniRule"/>
</dbReference>
<evidence type="ECO:0000256" key="2">
    <source>
        <dbReference type="ARBA" id="ARBA00022741"/>
    </source>
</evidence>
<comment type="caution">
    <text evidence="7">The sequence shown here is derived from an EMBL/GenBank/DDBJ whole genome shotgun (WGS) entry which is preliminary data.</text>
</comment>
<dbReference type="PROSITE" id="PS51219">
    <property type="entry name" value="DPCK"/>
    <property type="match status" value="1"/>
</dbReference>
<dbReference type="GO" id="GO:0005737">
    <property type="term" value="C:cytoplasm"/>
    <property type="evidence" value="ECO:0007669"/>
    <property type="project" value="UniProtKB-SubCell"/>
</dbReference>
<dbReference type="Gene3D" id="3.40.50.300">
    <property type="entry name" value="P-loop containing nucleotide triphosphate hydrolases"/>
    <property type="match status" value="1"/>
</dbReference>
<organism evidence="7 8">
    <name type="scientific">Legionella septentrionalis</name>
    <dbReference type="NCBI Taxonomy" id="2498109"/>
    <lineage>
        <taxon>Bacteria</taxon>
        <taxon>Pseudomonadati</taxon>
        <taxon>Pseudomonadota</taxon>
        <taxon>Gammaproteobacteria</taxon>
        <taxon>Legionellales</taxon>
        <taxon>Legionellaceae</taxon>
        <taxon>Legionella</taxon>
    </lineage>
</organism>
<dbReference type="OrthoDB" id="9812943at2"/>
<evidence type="ECO:0000256" key="3">
    <source>
        <dbReference type="ARBA" id="ARBA00022840"/>
    </source>
</evidence>
<evidence type="ECO:0000313" key="8">
    <source>
        <dbReference type="Proteomes" id="UP000288012"/>
    </source>
</evidence>
<dbReference type="InterPro" id="IPR027417">
    <property type="entry name" value="P-loop_NTPase"/>
</dbReference>
<evidence type="ECO:0000256" key="6">
    <source>
        <dbReference type="NCBIfam" id="TIGR00152"/>
    </source>
</evidence>
<name>A0A3S0XTY8_9GAMM</name>
<keyword evidence="8" id="KW-1185">Reference proteome</keyword>
<dbReference type="Pfam" id="PF01121">
    <property type="entry name" value="CoaE"/>
    <property type="match status" value="1"/>
</dbReference>
<dbReference type="PANTHER" id="PTHR10695">
    <property type="entry name" value="DEPHOSPHO-COA KINASE-RELATED"/>
    <property type="match status" value="1"/>
</dbReference>
<keyword evidence="4 5" id="KW-0173">Coenzyme A biosynthesis</keyword>
<evidence type="ECO:0000313" key="7">
    <source>
        <dbReference type="EMBL" id="RUQ89506.1"/>
    </source>
</evidence>
<keyword evidence="5 7" id="KW-0808">Transferase</keyword>
<dbReference type="InterPro" id="IPR001977">
    <property type="entry name" value="Depp_CoAkinase"/>
</dbReference>
<dbReference type="HAMAP" id="MF_00376">
    <property type="entry name" value="Dephospho_CoA_kinase"/>
    <property type="match status" value="1"/>
</dbReference>
<dbReference type="CDD" id="cd02022">
    <property type="entry name" value="DPCK"/>
    <property type="match status" value="1"/>
</dbReference>
<accession>A0A3S0XTY8</accession>
<feature type="binding site" evidence="5">
    <location>
        <begin position="11"/>
        <end position="16"/>
    </location>
    <ligand>
        <name>ATP</name>
        <dbReference type="ChEBI" id="CHEBI:30616"/>
    </ligand>
</feature>
<dbReference type="NCBIfam" id="TIGR00152">
    <property type="entry name" value="dephospho-CoA kinase"/>
    <property type="match status" value="1"/>
</dbReference>
<comment type="catalytic activity">
    <reaction evidence="5">
        <text>3'-dephospho-CoA + ATP = ADP + CoA + H(+)</text>
        <dbReference type="Rhea" id="RHEA:18245"/>
        <dbReference type="ChEBI" id="CHEBI:15378"/>
        <dbReference type="ChEBI" id="CHEBI:30616"/>
        <dbReference type="ChEBI" id="CHEBI:57287"/>
        <dbReference type="ChEBI" id="CHEBI:57328"/>
        <dbReference type="ChEBI" id="CHEBI:456216"/>
        <dbReference type="EC" id="2.7.1.24"/>
    </reaction>
</comment>
<comment type="pathway">
    <text evidence="5">Cofactor biosynthesis; coenzyme A biosynthesis; CoA from (R)-pantothenate: step 5/5.</text>
</comment>
<dbReference type="GO" id="GO:0004140">
    <property type="term" value="F:dephospho-CoA kinase activity"/>
    <property type="evidence" value="ECO:0007669"/>
    <property type="project" value="UniProtKB-UniRule"/>
</dbReference>
<dbReference type="PANTHER" id="PTHR10695:SF46">
    <property type="entry name" value="BIFUNCTIONAL COENZYME A SYNTHASE-RELATED"/>
    <property type="match status" value="1"/>
</dbReference>
<dbReference type="RefSeq" id="WP_127032749.1">
    <property type="nucleotide sequence ID" value="NZ_RZGR01000007.1"/>
</dbReference>
<dbReference type="UniPathway" id="UPA00241">
    <property type="reaction ID" value="UER00356"/>
</dbReference>
<comment type="function">
    <text evidence="5">Catalyzes the phosphorylation of the 3'-hydroxyl group of dephosphocoenzyme A to form coenzyme A.</text>
</comment>
<comment type="subcellular location">
    <subcellularLocation>
        <location evidence="5">Cytoplasm</location>
    </subcellularLocation>
</comment>
<keyword evidence="5" id="KW-0963">Cytoplasm</keyword>
<keyword evidence="3 5" id="KW-0067">ATP-binding</keyword>
<dbReference type="SUPFAM" id="SSF52540">
    <property type="entry name" value="P-loop containing nucleoside triphosphate hydrolases"/>
    <property type="match status" value="1"/>
</dbReference>
<keyword evidence="2 5" id="KW-0547">Nucleotide-binding</keyword>
<reference evidence="7 8" key="1">
    <citation type="submission" date="2018-12" db="EMBL/GenBank/DDBJ databases">
        <title>Legionella sp,whole genome shotgun sequence.</title>
        <authorList>
            <person name="Wu H."/>
        </authorList>
    </citation>
    <scope>NUCLEOTIDE SEQUENCE [LARGE SCALE GENOMIC DNA]</scope>
    <source>
        <strain evidence="8">km714</strain>
    </source>
</reference>
<dbReference type="EMBL" id="RZGR01000007">
    <property type="protein sequence ID" value="RUQ89506.1"/>
    <property type="molecule type" value="Genomic_DNA"/>
</dbReference>
<dbReference type="GO" id="GO:0005524">
    <property type="term" value="F:ATP binding"/>
    <property type="evidence" value="ECO:0007669"/>
    <property type="project" value="UniProtKB-UniRule"/>
</dbReference>
<evidence type="ECO:0000256" key="4">
    <source>
        <dbReference type="ARBA" id="ARBA00022993"/>
    </source>
</evidence>
<evidence type="ECO:0000256" key="5">
    <source>
        <dbReference type="HAMAP-Rule" id="MF_00376"/>
    </source>
</evidence>
<proteinExistence type="inferred from homology"/>
<gene>
    <name evidence="5" type="primary">coaE</name>
    <name evidence="7" type="ORF">EKM59_03660</name>
</gene>
<protein>
    <recommendedName>
        <fullName evidence="5 6">Dephospho-CoA kinase</fullName>
        <ecNumber evidence="5 6">2.7.1.24</ecNumber>
    </recommendedName>
    <alternativeName>
        <fullName evidence="5">Dephosphocoenzyme A kinase</fullName>
    </alternativeName>
</protein>
<dbReference type="Proteomes" id="UP000288012">
    <property type="component" value="Unassembled WGS sequence"/>
</dbReference>
<keyword evidence="5 7" id="KW-0418">Kinase</keyword>
<dbReference type="EC" id="2.7.1.24" evidence="5 6"/>
<dbReference type="AlphaFoldDB" id="A0A3S0XTY8"/>